<evidence type="ECO:0000313" key="4">
    <source>
        <dbReference type="EMBL" id="TXC79653.1"/>
    </source>
</evidence>
<evidence type="ECO:0000313" key="5">
    <source>
        <dbReference type="Proteomes" id="UP000321776"/>
    </source>
</evidence>
<evidence type="ECO:0000313" key="3">
    <source>
        <dbReference type="EMBL" id="MEM5340577.1"/>
    </source>
</evidence>
<dbReference type="EMBL" id="JAZHGA010000007">
    <property type="protein sequence ID" value="MEM5340577.1"/>
    <property type="molecule type" value="Genomic_DNA"/>
</dbReference>
<keyword evidence="2" id="KW-1133">Transmembrane helix</keyword>
<evidence type="ECO:0000313" key="6">
    <source>
        <dbReference type="Proteomes" id="UP001481677"/>
    </source>
</evidence>
<dbReference type="AlphaFoldDB" id="A0A5C6V2M5"/>
<gene>
    <name evidence="4" type="ORF">FRZ40_35440</name>
    <name evidence="3" type="ORF">V4C56_13225</name>
</gene>
<feature type="region of interest" description="Disordered" evidence="1">
    <location>
        <begin position="100"/>
        <end position="146"/>
    </location>
</feature>
<dbReference type="NCBIfam" id="NF047558">
    <property type="entry name" value="TPR_END_plus"/>
    <property type="match status" value="1"/>
</dbReference>
<evidence type="ECO:0000256" key="2">
    <source>
        <dbReference type="SAM" id="Phobius"/>
    </source>
</evidence>
<reference evidence="4 5" key="1">
    <citation type="journal article" date="2018" name="Int. J. Syst. Evol. Microbiol.">
        <title>Paraburkholderia azotifigens sp. nov., a nitrogen-fixing bacterium isolated from paddy soil.</title>
        <authorList>
            <person name="Choi G.M."/>
            <person name="Im W.T."/>
        </authorList>
    </citation>
    <scope>NUCLEOTIDE SEQUENCE [LARGE SCALE GENOMIC DNA]</scope>
    <source>
        <strain evidence="4 5">NF 2-5-3</strain>
    </source>
</reference>
<reference evidence="3 6" key="3">
    <citation type="submission" date="2024-01" db="EMBL/GenBank/DDBJ databases">
        <title>The diversity of rhizobia nodulating Mimosa spp. in eleven states of Brazil covering several biomes is determined by host plant, location, and edaphic factors.</title>
        <authorList>
            <person name="Rouws L."/>
            <person name="Barauna A."/>
            <person name="Beukes C."/>
            <person name="De Faria S.M."/>
            <person name="Gross E."/>
            <person name="Dos Reis Junior F.B."/>
            <person name="Simon M."/>
            <person name="Maluk M."/>
            <person name="Odee D.W."/>
            <person name="Kenicer G."/>
            <person name="Young J.P.W."/>
            <person name="Reis V.M."/>
            <person name="Zilli J."/>
            <person name="James E.K."/>
        </authorList>
    </citation>
    <scope>NUCLEOTIDE SEQUENCE [LARGE SCALE GENOMIC DNA]</scope>
    <source>
        <strain evidence="3 6">JPY530</strain>
    </source>
</reference>
<feature type="transmembrane region" description="Helical" evidence="2">
    <location>
        <begin position="53"/>
        <end position="75"/>
    </location>
</feature>
<protein>
    <submittedName>
        <fullName evidence="4">Tetratricopeptide repeat protein</fullName>
    </submittedName>
</protein>
<dbReference type="InterPro" id="IPR011990">
    <property type="entry name" value="TPR-like_helical_dom_sf"/>
</dbReference>
<reference evidence="4" key="2">
    <citation type="submission" date="2019-08" db="EMBL/GenBank/DDBJ databases">
        <authorList>
            <person name="Im W.-T."/>
        </authorList>
    </citation>
    <scope>NUCLEOTIDE SEQUENCE</scope>
    <source>
        <strain evidence="4">NF 2-5-3</strain>
    </source>
</reference>
<sequence>MPIYKCPTVGDCEKANSGEIFVRSPGEDLKCPECSTLLVPRITGGKSGPDKKIIAAAIAAGIVVIAGAVGGGLYYKKSHAAKVEVVAAADPAAASEAPAAPASASAPAQATTVGISPSDADINAQRKDGDTKLSQGDAPGAESASNQVAAKEMVKVAIAQMSQGKLDDAEKELNDAATRDPKQSLVYYNMAVLRLKQGRTDEAFKELEASFLNGFSYFDEMQKDPDLDTIRNDPRFIALVKKYKTTV</sequence>
<accession>A0A5C6V2M5</accession>
<dbReference type="SUPFAM" id="SSF48452">
    <property type="entry name" value="TPR-like"/>
    <property type="match status" value="1"/>
</dbReference>
<evidence type="ECO:0000256" key="1">
    <source>
        <dbReference type="SAM" id="MobiDB-lite"/>
    </source>
</evidence>
<organism evidence="4 5">
    <name type="scientific">Paraburkholderia azotifigens</name>
    <dbReference type="NCBI Taxonomy" id="2057004"/>
    <lineage>
        <taxon>Bacteria</taxon>
        <taxon>Pseudomonadati</taxon>
        <taxon>Pseudomonadota</taxon>
        <taxon>Betaproteobacteria</taxon>
        <taxon>Burkholderiales</taxon>
        <taxon>Burkholderiaceae</taxon>
        <taxon>Paraburkholderia</taxon>
    </lineage>
</organism>
<dbReference type="EMBL" id="VOQS01000005">
    <property type="protein sequence ID" value="TXC79653.1"/>
    <property type="molecule type" value="Genomic_DNA"/>
</dbReference>
<proteinExistence type="predicted"/>
<dbReference type="Pfam" id="PF14559">
    <property type="entry name" value="TPR_19"/>
    <property type="match status" value="1"/>
</dbReference>
<keyword evidence="2" id="KW-0472">Membrane</keyword>
<dbReference type="RefSeq" id="WP_147237296.1">
    <property type="nucleotide sequence ID" value="NZ_JAZHFZ010000011.1"/>
</dbReference>
<dbReference type="Proteomes" id="UP001481677">
    <property type="component" value="Unassembled WGS sequence"/>
</dbReference>
<name>A0A5C6V2M5_9BURK</name>
<keyword evidence="6" id="KW-1185">Reference proteome</keyword>
<comment type="caution">
    <text evidence="4">The sequence shown here is derived from an EMBL/GenBank/DDBJ whole genome shotgun (WGS) entry which is preliminary data.</text>
</comment>
<dbReference type="Proteomes" id="UP000321776">
    <property type="component" value="Unassembled WGS sequence"/>
</dbReference>
<feature type="compositionally biased region" description="Low complexity" evidence="1">
    <location>
        <begin position="100"/>
        <end position="110"/>
    </location>
</feature>
<keyword evidence="2" id="KW-0812">Transmembrane</keyword>
<dbReference type="Gene3D" id="1.25.40.10">
    <property type="entry name" value="Tetratricopeptide repeat domain"/>
    <property type="match status" value="1"/>
</dbReference>